<keyword evidence="2" id="KW-0560">Oxidoreductase</keyword>
<dbReference type="Gene3D" id="3.40.605.10">
    <property type="entry name" value="Aldehyde Dehydrogenase, Chain A, domain 1"/>
    <property type="match status" value="1"/>
</dbReference>
<protein>
    <submittedName>
        <fullName evidence="2">Aldehyde dehydrogenase</fullName>
        <ecNumber evidence="2">1.2.1.3</ecNumber>
    </submittedName>
</protein>
<feature type="non-terminal residue" evidence="2">
    <location>
        <position position="185"/>
    </location>
</feature>
<evidence type="ECO:0000313" key="2">
    <source>
        <dbReference type="EMBL" id="VAX38296.1"/>
    </source>
</evidence>
<organism evidence="2">
    <name type="scientific">hydrothermal vent metagenome</name>
    <dbReference type="NCBI Taxonomy" id="652676"/>
    <lineage>
        <taxon>unclassified sequences</taxon>
        <taxon>metagenomes</taxon>
        <taxon>ecological metagenomes</taxon>
    </lineage>
</organism>
<dbReference type="AlphaFoldDB" id="A0A3B1D5W8"/>
<reference evidence="2" key="1">
    <citation type="submission" date="2018-06" db="EMBL/GenBank/DDBJ databases">
        <authorList>
            <person name="Zhirakovskaya E."/>
        </authorList>
    </citation>
    <scope>NUCLEOTIDE SEQUENCE</scope>
</reference>
<dbReference type="Pfam" id="PF00171">
    <property type="entry name" value="Aldedh"/>
    <property type="match status" value="1"/>
</dbReference>
<dbReference type="SUPFAM" id="SSF53720">
    <property type="entry name" value="ALDH-like"/>
    <property type="match status" value="1"/>
</dbReference>
<proteinExistence type="predicted"/>
<dbReference type="EMBL" id="UOGK01000132">
    <property type="protein sequence ID" value="VAX38296.1"/>
    <property type="molecule type" value="Genomic_DNA"/>
</dbReference>
<gene>
    <name evidence="2" type="ORF">MNBD_PLANCTO03-2443</name>
</gene>
<dbReference type="GO" id="GO:0004029">
    <property type="term" value="F:aldehyde dehydrogenase (NAD+) activity"/>
    <property type="evidence" value="ECO:0007669"/>
    <property type="project" value="UniProtKB-EC"/>
</dbReference>
<dbReference type="InterPro" id="IPR016161">
    <property type="entry name" value="Ald_DH/histidinol_DH"/>
</dbReference>
<sequence>MTTTPTQPSASPHHLDFATSLTQWEYAPAPESVRPEIAQRYGLFINGEFVEPHGSQSRGTQDTSFPSINPATETTICEVAQGSAADIDAAVRAAREAFPAWAALPAKERGKYLFRIARRIQERARELAVLETLDGGKPIRESRDIDIPLAAAHFFYHAGWADKLHFAFPGSRAGQTPAPLGVCGQ</sequence>
<feature type="domain" description="Aldehyde dehydrogenase" evidence="1">
    <location>
        <begin position="62"/>
        <end position="184"/>
    </location>
</feature>
<evidence type="ECO:0000259" key="1">
    <source>
        <dbReference type="Pfam" id="PF00171"/>
    </source>
</evidence>
<dbReference type="InterPro" id="IPR015590">
    <property type="entry name" value="Aldehyde_DH_dom"/>
</dbReference>
<name>A0A3B1D5W8_9ZZZZ</name>
<dbReference type="EC" id="1.2.1.3" evidence="2"/>
<dbReference type="InterPro" id="IPR016162">
    <property type="entry name" value="Ald_DH_N"/>
</dbReference>
<dbReference type="PANTHER" id="PTHR11699">
    <property type="entry name" value="ALDEHYDE DEHYDROGENASE-RELATED"/>
    <property type="match status" value="1"/>
</dbReference>
<accession>A0A3B1D5W8</accession>